<feature type="transmembrane region" description="Helical" evidence="12">
    <location>
        <begin position="307"/>
        <end position="326"/>
    </location>
</feature>
<dbReference type="CDD" id="cd12830">
    <property type="entry name" value="MtCorA-like"/>
    <property type="match status" value="1"/>
</dbReference>
<dbReference type="EMBL" id="SGXD01000003">
    <property type="protein sequence ID" value="RZS87227.1"/>
    <property type="molecule type" value="Genomic_DNA"/>
</dbReference>
<evidence type="ECO:0000256" key="9">
    <source>
        <dbReference type="ARBA" id="ARBA00023136"/>
    </source>
</evidence>
<dbReference type="Pfam" id="PF01544">
    <property type="entry name" value="CorA"/>
    <property type="match status" value="1"/>
</dbReference>
<dbReference type="GO" id="GO:0015095">
    <property type="term" value="F:magnesium ion transmembrane transporter activity"/>
    <property type="evidence" value="ECO:0007669"/>
    <property type="project" value="UniProtKB-UniRule"/>
</dbReference>
<dbReference type="GO" id="GO:0000287">
    <property type="term" value="F:magnesium ion binding"/>
    <property type="evidence" value="ECO:0007669"/>
    <property type="project" value="TreeGrafter"/>
</dbReference>
<keyword evidence="6 12" id="KW-0460">Magnesium</keyword>
<dbReference type="GO" id="GO:0005886">
    <property type="term" value="C:plasma membrane"/>
    <property type="evidence" value="ECO:0007669"/>
    <property type="project" value="UniProtKB-SubCell"/>
</dbReference>
<gene>
    <name evidence="12" type="primary">corA</name>
    <name evidence="13" type="ORF">EV189_2652</name>
</gene>
<organism evidence="13 14">
    <name type="scientific">Motilibacter rhizosphaerae</name>
    <dbReference type="NCBI Taxonomy" id="598652"/>
    <lineage>
        <taxon>Bacteria</taxon>
        <taxon>Bacillati</taxon>
        <taxon>Actinomycetota</taxon>
        <taxon>Actinomycetes</taxon>
        <taxon>Motilibacterales</taxon>
        <taxon>Motilibacteraceae</taxon>
        <taxon>Motilibacter</taxon>
    </lineage>
</organism>
<dbReference type="FunFam" id="1.20.58.340:FF:000004">
    <property type="entry name" value="Magnesium transport protein CorA"/>
    <property type="match status" value="1"/>
</dbReference>
<dbReference type="SUPFAM" id="SSF143865">
    <property type="entry name" value="CorA soluble domain-like"/>
    <property type="match status" value="1"/>
</dbReference>
<dbReference type="PANTHER" id="PTHR46494">
    <property type="entry name" value="CORA FAMILY METAL ION TRANSPORTER (EUROFUNG)"/>
    <property type="match status" value="1"/>
</dbReference>
<dbReference type="RefSeq" id="WP_231116363.1">
    <property type="nucleotide sequence ID" value="NZ_SGXD01000003.1"/>
</dbReference>
<evidence type="ECO:0000256" key="12">
    <source>
        <dbReference type="RuleBase" id="RU362010"/>
    </source>
</evidence>
<evidence type="ECO:0000256" key="2">
    <source>
        <dbReference type="ARBA" id="ARBA00009765"/>
    </source>
</evidence>
<dbReference type="GO" id="GO:0015087">
    <property type="term" value="F:cobalt ion transmembrane transporter activity"/>
    <property type="evidence" value="ECO:0007669"/>
    <property type="project" value="UniProtKB-UniRule"/>
</dbReference>
<comment type="function">
    <text evidence="11">Mediates influx of magnesium ions. Alternates between open and closed states. Activated by low cytoplasmic Mg(2+) levels. Inactive when cytoplasmic Mg(2+) levels are high.</text>
</comment>
<evidence type="ECO:0000313" key="13">
    <source>
        <dbReference type="EMBL" id="RZS87227.1"/>
    </source>
</evidence>
<proteinExistence type="inferred from homology"/>
<evidence type="ECO:0000256" key="11">
    <source>
        <dbReference type="ARBA" id="ARBA00045497"/>
    </source>
</evidence>
<evidence type="ECO:0000256" key="5">
    <source>
        <dbReference type="ARBA" id="ARBA00022692"/>
    </source>
</evidence>
<comment type="subcellular location">
    <subcellularLocation>
        <location evidence="1">Cell membrane</location>
        <topology evidence="1">Multi-pass membrane protein</topology>
    </subcellularLocation>
    <subcellularLocation>
        <location evidence="12">Membrane</location>
        <topology evidence="12">Multi-pass membrane protein</topology>
    </subcellularLocation>
</comment>
<keyword evidence="7 12" id="KW-1133">Transmembrane helix</keyword>
<evidence type="ECO:0000256" key="10">
    <source>
        <dbReference type="ARBA" id="ARBA00034269"/>
    </source>
</evidence>
<keyword evidence="3 12" id="KW-0813">Transport</keyword>
<evidence type="ECO:0000313" key="14">
    <source>
        <dbReference type="Proteomes" id="UP000293638"/>
    </source>
</evidence>
<dbReference type="SUPFAM" id="SSF144083">
    <property type="entry name" value="Magnesium transport protein CorA, transmembrane region"/>
    <property type="match status" value="1"/>
</dbReference>
<dbReference type="InterPro" id="IPR002523">
    <property type="entry name" value="MgTranspt_CorA/ZnTranspt_ZntB"/>
</dbReference>
<keyword evidence="5 12" id="KW-0812">Transmembrane</keyword>
<keyword evidence="8 12" id="KW-0406">Ion transport</keyword>
<evidence type="ECO:0000256" key="4">
    <source>
        <dbReference type="ARBA" id="ARBA00022475"/>
    </source>
</evidence>
<comment type="similarity">
    <text evidence="2 12">Belongs to the CorA metal ion transporter (MIT) (TC 1.A.35) family.</text>
</comment>
<comment type="caution">
    <text evidence="13">The sequence shown here is derived from an EMBL/GenBank/DDBJ whole genome shotgun (WGS) entry which is preliminary data.</text>
</comment>
<dbReference type="GO" id="GO:0050897">
    <property type="term" value="F:cobalt ion binding"/>
    <property type="evidence" value="ECO:0007669"/>
    <property type="project" value="TreeGrafter"/>
</dbReference>
<keyword evidence="14" id="KW-1185">Reference proteome</keyword>
<protein>
    <recommendedName>
        <fullName evidence="12">Magnesium transport protein CorA</fullName>
    </recommendedName>
</protein>
<sequence length="364" mass="41430">MTMRPPLSRTMLGSLTRLRTAGSPDASRTRIDRGRGAVVDCGVYCDGKRREDEESYEDALRRAREEDGFVWIGLHEPSENELTAIAKDFGLHPLAVEDAVQAHQRPKLERYEGSLFAVFKTVNYVPHESVTETSQIVETGEVMVFVGEHFVVTVRHGDHGSLKGLRRRVEEDEALVRIGPMAVLYAIADRIVDDYVAVTDAVHDDVDEIEQSVLSPERTREIERIYQLKREVLELRRAVAPLEMPMRMLVDRYAVGHGDLTQYFRDVEDHLTRVREQVGGYDDLLTSILQVAFAQVQIHENEDMRKISAWVAIAAVPTMIAGIYGMNFKHIPELQWTYGYPYALGLIAVVCSFLWRGFKRNGWL</sequence>
<dbReference type="AlphaFoldDB" id="A0A4V2F4D5"/>
<reference evidence="13 14" key="1">
    <citation type="submission" date="2019-02" db="EMBL/GenBank/DDBJ databases">
        <title>Genomic Encyclopedia of Type Strains, Phase IV (KMG-IV): sequencing the most valuable type-strain genomes for metagenomic binning, comparative biology and taxonomic classification.</title>
        <authorList>
            <person name="Goeker M."/>
        </authorList>
    </citation>
    <scope>NUCLEOTIDE SEQUENCE [LARGE SCALE GENOMIC DNA]</scope>
    <source>
        <strain evidence="13 14">DSM 45622</strain>
    </source>
</reference>
<dbReference type="FunFam" id="3.30.460.20:FF:000004">
    <property type="entry name" value="Magnesium transport protein CorA"/>
    <property type="match status" value="1"/>
</dbReference>
<keyword evidence="4 12" id="KW-1003">Cell membrane</keyword>
<evidence type="ECO:0000256" key="7">
    <source>
        <dbReference type="ARBA" id="ARBA00022989"/>
    </source>
</evidence>
<evidence type="ECO:0000256" key="3">
    <source>
        <dbReference type="ARBA" id="ARBA00022448"/>
    </source>
</evidence>
<dbReference type="InterPro" id="IPR045861">
    <property type="entry name" value="CorA_cytoplasmic_dom"/>
</dbReference>
<dbReference type="Proteomes" id="UP000293638">
    <property type="component" value="Unassembled WGS sequence"/>
</dbReference>
<dbReference type="Gene3D" id="1.20.58.340">
    <property type="entry name" value="Magnesium transport protein CorA, transmembrane region"/>
    <property type="match status" value="2"/>
</dbReference>
<evidence type="ECO:0000256" key="8">
    <source>
        <dbReference type="ARBA" id="ARBA00023065"/>
    </source>
</evidence>
<feature type="transmembrane region" description="Helical" evidence="12">
    <location>
        <begin position="338"/>
        <end position="358"/>
    </location>
</feature>
<keyword evidence="9 12" id="KW-0472">Membrane</keyword>
<name>A0A4V2F4D5_9ACTN</name>
<dbReference type="Gene3D" id="3.30.460.20">
    <property type="entry name" value="CorA soluble domain-like"/>
    <property type="match status" value="1"/>
</dbReference>
<dbReference type="InterPro" id="IPR045863">
    <property type="entry name" value="CorA_TM1_TM2"/>
</dbReference>
<accession>A0A4V2F4D5</accession>
<dbReference type="InterPro" id="IPR004488">
    <property type="entry name" value="Mg/Co-transport_prot_CorA"/>
</dbReference>
<evidence type="ECO:0000256" key="1">
    <source>
        <dbReference type="ARBA" id="ARBA00004651"/>
    </source>
</evidence>
<dbReference type="PANTHER" id="PTHR46494:SF1">
    <property type="entry name" value="CORA FAMILY METAL ION TRANSPORTER (EUROFUNG)"/>
    <property type="match status" value="1"/>
</dbReference>
<evidence type="ECO:0000256" key="6">
    <source>
        <dbReference type="ARBA" id="ARBA00022842"/>
    </source>
</evidence>
<comment type="catalytic activity">
    <reaction evidence="10">
        <text>Mg(2+)(in) = Mg(2+)(out)</text>
        <dbReference type="Rhea" id="RHEA:29827"/>
        <dbReference type="ChEBI" id="CHEBI:18420"/>
    </reaction>
</comment>
<dbReference type="NCBIfam" id="TIGR00383">
    <property type="entry name" value="corA"/>
    <property type="match status" value="1"/>
</dbReference>